<comment type="subcellular location">
    <subcellularLocation>
        <location evidence="1">Cell membrane</location>
        <topology evidence="1">Multi-pass membrane protein</topology>
    </subcellularLocation>
</comment>
<dbReference type="Proteomes" id="UP000321797">
    <property type="component" value="Unassembled WGS sequence"/>
</dbReference>
<organism evidence="8 9">
    <name type="scientific">Mycolicibacter arupensis</name>
    <dbReference type="NCBI Taxonomy" id="342002"/>
    <lineage>
        <taxon>Bacteria</taxon>
        <taxon>Bacillati</taxon>
        <taxon>Actinomycetota</taxon>
        <taxon>Actinomycetes</taxon>
        <taxon>Mycobacteriales</taxon>
        <taxon>Mycobacteriaceae</taxon>
        <taxon>Mycolicibacter</taxon>
    </lineage>
</organism>
<reference evidence="8 9" key="1">
    <citation type="submission" date="2018-09" db="EMBL/GenBank/DDBJ databases">
        <title>Metagenome Assembled Genomes from an Advanced Water Purification Facility.</title>
        <authorList>
            <person name="Stamps B.W."/>
            <person name="Spear J.R."/>
        </authorList>
    </citation>
    <scope>NUCLEOTIDE SEQUENCE [LARGE SCALE GENOMIC DNA]</scope>
    <source>
        <strain evidence="8">Bin_29_2</strain>
    </source>
</reference>
<proteinExistence type="predicted"/>
<evidence type="ECO:0000256" key="1">
    <source>
        <dbReference type="ARBA" id="ARBA00004651"/>
    </source>
</evidence>
<gene>
    <name evidence="8" type="ORF">E6Q54_24595</name>
</gene>
<dbReference type="AlphaFoldDB" id="A0A5C7XG18"/>
<dbReference type="InterPro" id="IPR017438">
    <property type="entry name" value="ATP-NAD_kinase_N"/>
</dbReference>
<accession>A0A5C7XG18</accession>
<dbReference type="InterPro" id="IPR000326">
    <property type="entry name" value="PAP2/HPO"/>
</dbReference>
<evidence type="ECO:0000256" key="2">
    <source>
        <dbReference type="ARBA" id="ARBA00022475"/>
    </source>
</evidence>
<dbReference type="GO" id="GO:0005886">
    <property type="term" value="C:plasma membrane"/>
    <property type="evidence" value="ECO:0007669"/>
    <property type="project" value="UniProtKB-SubCell"/>
</dbReference>
<evidence type="ECO:0000256" key="5">
    <source>
        <dbReference type="ARBA" id="ARBA00022989"/>
    </source>
</evidence>
<dbReference type="InterPro" id="IPR001206">
    <property type="entry name" value="Diacylglycerol_kinase_cat_dom"/>
</dbReference>
<evidence type="ECO:0000256" key="6">
    <source>
        <dbReference type="ARBA" id="ARBA00023136"/>
    </source>
</evidence>
<evidence type="ECO:0000256" key="4">
    <source>
        <dbReference type="ARBA" id="ARBA00022801"/>
    </source>
</evidence>
<dbReference type="Gene3D" id="2.60.200.40">
    <property type="match status" value="1"/>
</dbReference>
<dbReference type="InterPro" id="IPR016064">
    <property type="entry name" value="NAD/diacylglycerol_kinase_sf"/>
</dbReference>
<keyword evidence="3" id="KW-0812">Transmembrane</keyword>
<dbReference type="SMART" id="SM00046">
    <property type="entry name" value="DAGKc"/>
    <property type="match status" value="1"/>
</dbReference>
<dbReference type="Pfam" id="PF00781">
    <property type="entry name" value="DAGK_cat"/>
    <property type="match status" value="1"/>
</dbReference>
<keyword evidence="5" id="KW-1133">Transmembrane helix</keyword>
<keyword evidence="2" id="KW-1003">Cell membrane</keyword>
<keyword evidence="6" id="KW-0472">Membrane</keyword>
<dbReference type="InterPro" id="IPR036938">
    <property type="entry name" value="PAP2/HPO_sf"/>
</dbReference>
<dbReference type="PROSITE" id="PS50146">
    <property type="entry name" value="DAGK"/>
    <property type="match status" value="1"/>
</dbReference>
<dbReference type="PANTHER" id="PTHR14969">
    <property type="entry name" value="SPHINGOSINE-1-PHOSPHATE PHOSPHOHYDROLASE"/>
    <property type="match status" value="1"/>
</dbReference>
<keyword evidence="4" id="KW-0378">Hydrolase</keyword>
<evidence type="ECO:0000259" key="7">
    <source>
        <dbReference type="PROSITE" id="PS50146"/>
    </source>
</evidence>
<feature type="domain" description="DAGKc" evidence="7">
    <location>
        <begin position="224"/>
        <end position="348"/>
    </location>
</feature>
<dbReference type="GO" id="GO:0016787">
    <property type="term" value="F:hydrolase activity"/>
    <property type="evidence" value="ECO:0007669"/>
    <property type="project" value="UniProtKB-KW"/>
</dbReference>
<dbReference type="Gene3D" id="3.40.50.10330">
    <property type="entry name" value="Probable inorganic polyphosphate/atp-NAD kinase, domain 1"/>
    <property type="match status" value="1"/>
</dbReference>
<dbReference type="EMBL" id="SSGD01000190">
    <property type="protein sequence ID" value="TXI47820.1"/>
    <property type="molecule type" value="Genomic_DNA"/>
</dbReference>
<dbReference type="Pfam" id="PF01569">
    <property type="entry name" value="PAP2"/>
    <property type="match status" value="1"/>
</dbReference>
<sequence length="511" mass="54164">MAVPLDGGIATVDELPRAPFPRRRSGLRRITQGLGELDAELFEAVAHSPSRLLDTTMPALTRAADYSRLWLALAAVFALTGRPATQRAAARGVASLALTSLVTNLVIKRIRPRARPNVLLVPLLRRAHRLPLSNSLPSGHSASAAAFATGVGLESPLLGLPVAGLAGLVGLSRVATGAHYPGDVLAGLGIGTSIAVLGAKLVPPIPAPPPQRAEMLRVATPARPDGAGVALVVNPASGNGRAGDVAAQVRRALPAITVIELGPDDDLAESLRRAADSAEVLAISGGDGSVAMAAHVAVERDLPLAVFPGGTLNHFAKDIGCDTTAKAIRALAEGTLSRVDVVRFNDETTVINTASIGAYPTFVRRRERLQGKLGKPVASAYAMVMTLRREQPVRIVYDNKTLQTSLFFLGNSAYQPDGFAPAVRHRMDDGLLDVRILETGRPWSTLRIVAALLTGRLQRSRLYHELRVPQFRFCAVDGPIPIAHDGEVDSPCAEAEFTACYRALQVFRPLR</sequence>
<dbReference type="SMART" id="SM00014">
    <property type="entry name" value="acidPPc"/>
    <property type="match status" value="1"/>
</dbReference>
<dbReference type="SUPFAM" id="SSF111331">
    <property type="entry name" value="NAD kinase/diacylglycerol kinase-like"/>
    <property type="match status" value="1"/>
</dbReference>
<evidence type="ECO:0000313" key="9">
    <source>
        <dbReference type="Proteomes" id="UP000321797"/>
    </source>
</evidence>
<dbReference type="RefSeq" id="WP_276763802.1">
    <property type="nucleotide sequence ID" value="NZ_SSGD01000190.1"/>
</dbReference>
<comment type="caution">
    <text evidence="8">The sequence shown here is derived from an EMBL/GenBank/DDBJ whole genome shotgun (WGS) entry which is preliminary data.</text>
</comment>
<dbReference type="Gene3D" id="1.20.144.10">
    <property type="entry name" value="Phosphatidic acid phosphatase type 2/haloperoxidase"/>
    <property type="match status" value="1"/>
</dbReference>
<protein>
    <submittedName>
        <fullName evidence="8">Phosphatase PAP2 family protein</fullName>
    </submittedName>
</protein>
<dbReference type="SUPFAM" id="SSF48317">
    <property type="entry name" value="Acid phosphatase/Vanadium-dependent haloperoxidase"/>
    <property type="match status" value="1"/>
</dbReference>
<dbReference type="GO" id="GO:0016301">
    <property type="term" value="F:kinase activity"/>
    <property type="evidence" value="ECO:0007669"/>
    <property type="project" value="InterPro"/>
</dbReference>
<name>A0A5C7XG18_9MYCO</name>
<dbReference type="PANTHER" id="PTHR14969:SF62">
    <property type="entry name" value="DECAPRENYLPHOSPHORYL-5-PHOSPHORIBOSE PHOSPHATASE RV3807C-RELATED"/>
    <property type="match status" value="1"/>
</dbReference>
<evidence type="ECO:0000256" key="3">
    <source>
        <dbReference type="ARBA" id="ARBA00022692"/>
    </source>
</evidence>
<evidence type="ECO:0000313" key="8">
    <source>
        <dbReference type="EMBL" id="TXI47820.1"/>
    </source>
</evidence>